<gene>
    <name evidence="4" type="ORF">SacxiDRAFT_3287</name>
</gene>
<keyword evidence="4" id="KW-0418">Kinase</keyword>
<dbReference type="EMBL" id="JH636049">
    <property type="protein sequence ID" value="EID55492.1"/>
    <property type="molecule type" value="Genomic_DNA"/>
</dbReference>
<dbReference type="PANTHER" id="PTHR35526">
    <property type="entry name" value="ANTI-SIGMA-F FACTOR RSBW-RELATED"/>
    <property type="match status" value="1"/>
</dbReference>
<keyword evidence="4" id="KW-0808">Transferase</keyword>
<dbReference type="Pfam" id="PF13581">
    <property type="entry name" value="HATPase_c_2"/>
    <property type="match status" value="1"/>
</dbReference>
<dbReference type="AlphaFoldDB" id="I0V5T9"/>
<dbReference type="InterPro" id="IPR025847">
    <property type="entry name" value="MEDS_domain"/>
</dbReference>
<evidence type="ECO:0000256" key="1">
    <source>
        <dbReference type="ARBA" id="ARBA00022527"/>
    </source>
</evidence>
<evidence type="ECO:0000259" key="2">
    <source>
        <dbReference type="Pfam" id="PF13581"/>
    </source>
</evidence>
<dbReference type="GO" id="GO:0004674">
    <property type="term" value="F:protein serine/threonine kinase activity"/>
    <property type="evidence" value="ECO:0007669"/>
    <property type="project" value="UniProtKB-KW"/>
</dbReference>
<dbReference type="HOGENOM" id="CLU_072253_0_0_11"/>
<organism evidence="4 5">
    <name type="scientific">Saccharomonospora xinjiangensis XJ-54</name>
    <dbReference type="NCBI Taxonomy" id="882086"/>
    <lineage>
        <taxon>Bacteria</taxon>
        <taxon>Bacillati</taxon>
        <taxon>Actinomycetota</taxon>
        <taxon>Actinomycetes</taxon>
        <taxon>Pseudonocardiales</taxon>
        <taxon>Pseudonocardiaceae</taxon>
        <taxon>Saccharomonospora</taxon>
    </lineage>
</organism>
<sequence length="321" mass="34995">MKLDVAHGRAGHLHEAAVYRSDDELLSVLIPFLRQGLDAGDPVFVCLTPQRAELLRTAFADPDSVIFLDHCTGYRNPATAVKYFRELVDQHVRQGAGKVRLAGELDEPGSATPWGPWARYEAAVNHLLDDLPLWSLCMYDGRTTPATVLDDVLRTHPWLALPGGRHVPSTAFTDPPAFLSAHVPAPGEPGLRSKAPAVTLRATHPEQAREAAREAGRQAGLGETRLGELVLAVSESVTNALHHGRPPVWLRLWPEHRRVVATVTDAGEGPKDPYAGLTPLGPNRADGGLGLWIVHQVCDYVAMRRHEDGYTIVLVAGEHSR</sequence>
<dbReference type="OrthoDB" id="4088450at2"/>
<evidence type="ECO:0000313" key="5">
    <source>
        <dbReference type="Proteomes" id="UP000004691"/>
    </source>
</evidence>
<dbReference type="CDD" id="cd16936">
    <property type="entry name" value="HATPase_RsbW-like"/>
    <property type="match status" value="1"/>
</dbReference>
<evidence type="ECO:0000313" key="4">
    <source>
        <dbReference type="EMBL" id="EID55492.1"/>
    </source>
</evidence>
<evidence type="ECO:0000259" key="3">
    <source>
        <dbReference type="Pfam" id="PF14417"/>
    </source>
</evidence>
<dbReference type="SUPFAM" id="SSF55874">
    <property type="entry name" value="ATPase domain of HSP90 chaperone/DNA topoisomerase II/histidine kinase"/>
    <property type="match status" value="1"/>
</dbReference>
<dbReference type="InterPro" id="IPR047718">
    <property type="entry name" value="RsbA-like_anti_sig"/>
</dbReference>
<dbReference type="STRING" id="882086.SacxiDRAFT_3287"/>
<keyword evidence="5" id="KW-1185">Reference proteome</keyword>
<dbReference type="Proteomes" id="UP000004691">
    <property type="component" value="Unassembled WGS sequence"/>
</dbReference>
<keyword evidence="1" id="KW-0723">Serine/threonine-protein kinase</keyword>
<protein>
    <submittedName>
        <fullName evidence="4">Anti-sigma regulatory factor (Ser/Thr protein kinase)</fullName>
    </submittedName>
</protein>
<dbReference type="RefSeq" id="WP_006239665.1">
    <property type="nucleotide sequence ID" value="NZ_JH636049.1"/>
</dbReference>
<proteinExistence type="predicted"/>
<dbReference type="PANTHER" id="PTHR35526:SF3">
    <property type="entry name" value="ANTI-SIGMA-F FACTOR RSBW"/>
    <property type="match status" value="1"/>
</dbReference>
<dbReference type="InterPro" id="IPR003594">
    <property type="entry name" value="HATPase_dom"/>
</dbReference>
<dbReference type="InterPro" id="IPR036890">
    <property type="entry name" value="HATPase_C_sf"/>
</dbReference>
<reference evidence="4 5" key="1">
    <citation type="submission" date="2012-01" db="EMBL/GenBank/DDBJ databases">
        <title>Improved High-Quality Draft sequence of Saccharomonospora xinjiangensis XJ-54.</title>
        <authorList>
            <consortium name="US DOE Joint Genome Institute"/>
            <person name="Lucas S."/>
            <person name="Han J."/>
            <person name="Lapidus A."/>
            <person name="Cheng J.-F."/>
            <person name="Goodwin L."/>
            <person name="Pitluck S."/>
            <person name="Peters L."/>
            <person name="Mikhailova N."/>
            <person name="Teshima H."/>
            <person name="Detter J.C."/>
            <person name="Han C."/>
            <person name="Tapia R."/>
            <person name="Land M."/>
            <person name="Hauser L."/>
            <person name="Kyrpides N."/>
            <person name="Ivanova N."/>
            <person name="Pagani I."/>
            <person name="Brambilla E.-M."/>
            <person name="Klenk H.-P."/>
            <person name="Woyke T."/>
        </authorList>
    </citation>
    <scope>NUCLEOTIDE SEQUENCE [LARGE SCALE GENOMIC DNA]</scope>
    <source>
        <strain evidence="4 5">XJ-54</strain>
    </source>
</reference>
<dbReference type="InterPro" id="IPR050267">
    <property type="entry name" value="Anti-sigma-factor_SerPK"/>
</dbReference>
<dbReference type="eggNOG" id="COG2172">
    <property type="taxonomic scope" value="Bacteria"/>
</dbReference>
<feature type="domain" description="Histidine kinase/HSP90-like ATPase" evidence="2">
    <location>
        <begin position="201"/>
        <end position="314"/>
    </location>
</feature>
<dbReference type="NCBIfam" id="NF041045">
    <property type="entry name" value="RsbA_anti_sig"/>
    <property type="match status" value="1"/>
</dbReference>
<feature type="domain" description="MEDS" evidence="3">
    <location>
        <begin position="14"/>
        <end position="157"/>
    </location>
</feature>
<name>I0V5T9_9PSEU</name>
<dbReference type="Gene3D" id="3.30.565.10">
    <property type="entry name" value="Histidine kinase-like ATPase, C-terminal domain"/>
    <property type="match status" value="1"/>
</dbReference>
<accession>I0V5T9</accession>
<dbReference type="Pfam" id="PF14417">
    <property type="entry name" value="MEDS"/>
    <property type="match status" value="1"/>
</dbReference>